<feature type="non-terminal residue" evidence="2">
    <location>
        <position position="8"/>
    </location>
</feature>
<evidence type="ECO:0000313" key="3">
    <source>
        <dbReference type="Proteomes" id="UP000682733"/>
    </source>
</evidence>
<protein>
    <submittedName>
        <fullName evidence="2">Uncharacterized protein</fullName>
    </submittedName>
</protein>
<dbReference type="EMBL" id="CAJOBA010033948">
    <property type="protein sequence ID" value="CAF3974795.1"/>
    <property type="molecule type" value="Genomic_DNA"/>
</dbReference>
<dbReference type="EMBL" id="CAJNOK010012422">
    <property type="protein sequence ID" value="CAF1163068.1"/>
    <property type="molecule type" value="Genomic_DNA"/>
</dbReference>
<gene>
    <name evidence="1" type="ORF">OVA965_LOCUS22189</name>
    <name evidence="2" type="ORF">TMI583_LOCUS22906</name>
</gene>
<comment type="caution">
    <text evidence="2">The sequence shown here is derived from an EMBL/GenBank/DDBJ whole genome shotgun (WGS) entry which is preliminary data.</text>
</comment>
<evidence type="ECO:0000313" key="2">
    <source>
        <dbReference type="EMBL" id="CAF3974795.1"/>
    </source>
</evidence>
<evidence type="ECO:0000313" key="1">
    <source>
        <dbReference type="EMBL" id="CAF1163068.1"/>
    </source>
</evidence>
<reference evidence="2" key="1">
    <citation type="submission" date="2021-02" db="EMBL/GenBank/DDBJ databases">
        <authorList>
            <person name="Nowell W R."/>
        </authorList>
    </citation>
    <scope>NUCLEOTIDE SEQUENCE</scope>
</reference>
<name>A0A8S2MV47_9BILA</name>
<sequence>MVSSRVGF</sequence>
<dbReference type="Proteomes" id="UP000682733">
    <property type="component" value="Unassembled WGS sequence"/>
</dbReference>
<proteinExistence type="predicted"/>
<accession>A0A8S2MV47</accession>
<organism evidence="2 3">
    <name type="scientific">Didymodactylos carnosus</name>
    <dbReference type="NCBI Taxonomy" id="1234261"/>
    <lineage>
        <taxon>Eukaryota</taxon>
        <taxon>Metazoa</taxon>
        <taxon>Spiralia</taxon>
        <taxon>Gnathifera</taxon>
        <taxon>Rotifera</taxon>
        <taxon>Eurotatoria</taxon>
        <taxon>Bdelloidea</taxon>
        <taxon>Philodinida</taxon>
        <taxon>Philodinidae</taxon>
        <taxon>Didymodactylos</taxon>
    </lineage>
</organism>
<dbReference type="Proteomes" id="UP000677228">
    <property type="component" value="Unassembled WGS sequence"/>
</dbReference>